<evidence type="ECO:0000313" key="1">
    <source>
        <dbReference type="EMBL" id="SVD70889.1"/>
    </source>
</evidence>
<feature type="non-terminal residue" evidence="1">
    <location>
        <position position="1"/>
    </location>
</feature>
<dbReference type="AlphaFoldDB" id="A0A382XJ75"/>
<dbReference type="EMBL" id="UINC01168057">
    <property type="protein sequence ID" value="SVD70889.1"/>
    <property type="molecule type" value="Genomic_DNA"/>
</dbReference>
<reference evidence="1" key="1">
    <citation type="submission" date="2018-05" db="EMBL/GenBank/DDBJ databases">
        <authorList>
            <person name="Lanie J.A."/>
            <person name="Ng W.-L."/>
            <person name="Kazmierczak K.M."/>
            <person name="Andrzejewski T.M."/>
            <person name="Davidsen T.M."/>
            <person name="Wayne K.J."/>
            <person name="Tettelin H."/>
            <person name="Glass J.I."/>
            <person name="Rusch D."/>
            <person name="Podicherti R."/>
            <person name="Tsui H.-C.T."/>
            <person name="Winkler M.E."/>
        </authorList>
    </citation>
    <scope>NUCLEOTIDE SEQUENCE</scope>
</reference>
<protein>
    <submittedName>
        <fullName evidence="1">Uncharacterized protein</fullName>
    </submittedName>
</protein>
<gene>
    <name evidence="1" type="ORF">METZ01_LOCUS423743</name>
</gene>
<feature type="non-terminal residue" evidence="1">
    <location>
        <position position="270"/>
    </location>
</feature>
<name>A0A382XJ75_9ZZZZ</name>
<sequence length="270" mass="29993">TLGKGGYITSIEVTQYKKENISETKQDVIIGNFEELRILELMANVKLVPIRLTYGIGDHLDLILGGTLASGETKKIVKDFYNTGDMHRDRRVYNQPVFETVIGLKYNIKPDAGDGLPTVSVGAEFQAGYTIDHTIDKKFSDTSPADGTPFLGVIPYMAITQQVMSDFHMHAVIGSHFFSDLNSFWQIGGEFQLNEKIWALGNYSNRIITNGIEIKRPTGFGLRYNLSDQASLSVNFTTAPGIQFNLMLGGLSKRITIPKAPTEDDFDLPF</sequence>
<organism evidence="1">
    <name type="scientific">marine metagenome</name>
    <dbReference type="NCBI Taxonomy" id="408172"/>
    <lineage>
        <taxon>unclassified sequences</taxon>
        <taxon>metagenomes</taxon>
        <taxon>ecological metagenomes</taxon>
    </lineage>
</organism>
<proteinExistence type="predicted"/>
<accession>A0A382XJ75</accession>